<protein>
    <submittedName>
        <fullName evidence="5">DUF916 and DUF3324 domain-containing protein</fullName>
    </submittedName>
</protein>
<dbReference type="InterPro" id="IPR010317">
    <property type="entry name" value="WxLIP_PGBD"/>
</dbReference>
<evidence type="ECO:0000256" key="2">
    <source>
        <dbReference type="SAM" id="SignalP"/>
    </source>
</evidence>
<evidence type="ECO:0000313" key="6">
    <source>
        <dbReference type="Proteomes" id="UP001252875"/>
    </source>
</evidence>
<evidence type="ECO:0000256" key="1">
    <source>
        <dbReference type="SAM" id="Phobius"/>
    </source>
</evidence>
<dbReference type="RefSeq" id="WP_311822938.1">
    <property type="nucleotide sequence ID" value="NZ_JARPYF010000008.1"/>
</dbReference>
<proteinExistence type="predicted"/>
<sequence length="339" mass="38105">MLKKRILVSCLLSIGLFGLVEHSYATESDFSSFSVEGIPNEKQLDPDAGYFYLREEPGSQDKLKLKIQNNSSEKKTFTIKVTDANTNSNGLIDYTGQLPNASELALPLTSVINPKQQEVTVSKNSIAEANIDISMPKEPQPGVLMGGIVVSEKKDNENESKTISIGNTYSYTLGVLLTNENDKIFNKNISVQLKNVEAKLSNGRKIIQGAVLNNNPYVFGTATMTGKVVEERSTKIVKEKKQNDINIAPYSVFPFQIDYKKDELRAGNYVFEGNIKTKEKTWHFSKKFVITEKEAQDINNKSVFRLHIPSWLIYSSYILAILNLLLLILIFLIWGKKHE</sequence>
<feature type="domain" description="WxL Interacting Protein peptidoglycan binding" evidence="3">
    <location>
        <begin position="33"/>
        <end position="151"/>
    </location>
</feature>
<dbReference type="InterPro" id="IPR021759">
    <property type="entry name" value="WxLIP_HBD"/>
</dbReference>
<feature type="domain" description="WxL Interacting Protein host binding" evidence="4">
    <location>
        <begin position="161"/>
        <end position="300"/>
    </location>
</feature>
<comment type="caution">
    <text evidence="5">The sequence shown here is derived from an EMBL/GenBank/DDBJ whole genome shotgun (WGS) entry which is preliminary data.</text>
</comment>
<evidence type="ECO:0000259" key="4">
    <source>
        <dbReference type="Pfam" id="PF11797"/>
    </source>
</evidence>
<feature type="chain" id="PRO_5045174899" evidence="2">
    <location>
        <begin position="26"/>
        <end position="339"/>
    </location>
</feature>
<keyword evidence="6" id="KW-1185">Reference proteome</keyword>
<dbReference type="EMBL" id="JARPYI010000008">
    <property type="protein sequence ID" value="MDT2600973.1"/>
    <property type="molecule type" value="Genomic_DNA"/>
</dbReference>
<dbReference type="Proteomes" id="UP001252875">
    <property type="component" value="Unassembled WGS sequence"/>
</dbReference>
<dbReference type="Pfam" id="PF11797">
    <property type="entry name" value="WxLIP_HBD"/>
    <property type="match status" value="1"/>
</dbReference>
<keyword evidence="2" id="KW-0732">Signal</keyword>
<keyword evidence="1" id="KW-1133">Transmembrane helix</keyword>
<feature type="transmembrane region" description="Helical" evidence="1">
    <location>
        <begin position="311"/>
        <end position="334"/>
    </location>
</feature>
<organism evidence="5 6">
    <name type="scientific">Enterococcus hulanensis</name>
    <dbReference type="NCBI Taxonomy" id="2559929"/>
    <lineage>
        <taxon>Bacteria</taxon>
        <taxon>Bacillati</taxon>
        <taxon>Bacillota</taxon>
        <taxon>Bacilli</taxon>
        <taxon>Lactobacillales</taxon>
        <taxon>Enterococcaceae</taxon>
        <taxon>Enterococcus</taxon>
    </lineage>
</organism>
<evidence type="ECO:0000313" key="5">
    <source>
        <dbReference type="EMBL" id="MDT2600973.1"/>
    </source>
</evidence>
<keyword evidence="1" id="KW-0812">Transmembrane</keyword>
<keyword evidence="1" id="KW-0472">Membrane</keyword>
<evidence type="ECO:0000259" key="3">
    <source>
        <dbReference type="Pfam" id="PF06030"/>
    </source>
</evidence>
<name>A0ABU3F1G7_9ENTE</name>
<feature type="signal peptide" evidence="2">
    <location>
        <begin position="1"/>
        <end position="25"/>
    </location>
</feature>
<reference evidence="5 6" key="1">
    <citation type="submission" date="2023-03" db="EMBL/GenBank/DDBJ databases">
        <authorList>
            <person name="Shen W."/>
            <person name="Cai J."/>
        </authorList>
    </citation>
    <scope>NUCLEOTIDE SEQUENCE [LARGE SCALE GENOMIC DNA]</scope>
    <source>
        <strain evidence="5 6">D6-4</strain>
    </source>
</reference>
<dbReference type="Pfam" id="PF06030">
    <property type="entry name" value="WxLIP_PGBD"/>
    <property type="match status" value="1"/>
</dbReference>
<gene>
    <name evidence="5" type="ORF">P7D85_14395</name>
</gene>
<accession>A0ABU3F1G7</accession>